<evidence type="ECO:0000313" key="8">
    <source>
        <dbReference type="Proteomes" id="UP000287823"/>
    </source>
</evidence>
<evidence type="ECO:0000259" key="5">
    <source>
        <dbReference type="Pfam" id="PF25917"/>
    </source>
</evidence>
<evidence type="ECO:0000256" key="3">
    <source>
        <dbReference type="ARBA" id="ARBA00022448"/>
    </source>
</evidence>
<name>A0A432WC23_9GAMM</name>
<keyword evidence="3" id="KW-0813">Transport</keyword>
<feature type="domain" description="Multidrug resistance protein MdtA-like C-terminal permuted SH3" evidence="6">
    <location>
        <begin position="280"/>
        <end position="350"/>
    </location>
</feature>
<dbReference type="GO" id="GO:0015562">
    <property type="term" value="F:efflux transmembrane transporter activity"/>
    <property type="evidence" value="ECO:0007669"/>
    <property type="project" value="TreeGrafter"/>
</dbReference>
<dbReference type="GO" id="GO:1990281">
    <property type="term" value="C:efflux pump complex"/>
    <property type="evidence" value="ECO:0007669"/>
    <property type="project" value="TreeGrafter"/>
</dbReference>
<dbReference type="Proteomes" id="UP000287823">
    <property type="component" value="Unassembled WGS sequence"/>
</dbReference>
<evidence type="ECO:0000256" key="1">
    <source>
        <dbReference type="ARBA" id="ARBA00004196"/>
    </source>
</evidence>
<protein>
    <submittedName>
        <fullName evidence="7">Efflux RND transporter periplasmic adaptor subunit</fullName>
    </submittedName>
</protein>
<dbReference type="InterPro" id="IPR058627">
    <property type="entry name" value="MdtA-like_C"/>
</dbReference>
<dbReference type="Pfam" id="PF25917">
    <property type="entry name" value="BSH_RND"/>
    <property type="match status" value="1"/>
</dbReference>
<dbReference type="PANTHER" id="PTHR30469">
    <property type="entry name" value="MULTIDRUG RESISTANCE PROTEIN MDTA"/>
    <property type="match status" value="1"/>
</dbReference>
<dbReference type="Pfam" id="PF25967">
    <property type="entry name" value="RND-MFP_C"/>
    <property type="match status" value="1"/>
</dbReference>
<dbReference type="Gene3D" id="2.40.420.20">
    <property type="match status" value="1"/>
</dbReference>
<evidence type="ECO:0000256" key="4">
    <source>
        <dbReference type="SAM" id="SignalP"/>
    </source>
</evidence>
<feature type="domain" description="Multidrug resistance protein MdtA-like barrel-sandwich hybrid" evidence="5">
    <location>
        <begin position="61"/>
        <end position="175"/>
    </location>
</feature>
<keyword evidence="4" id="KW-0732">Signal</keyword>
<organism evidence="7 8">
    <name type="scientific">Aliidiomarina soli</name>
    <dbReference type="NCBI Taxonomy" id="1928574"/>
    <lineage>
        <taxon>Bacteria</taxon>
        <taxon>Pseudomonadati</taxon>
        <taxon>Pseudomonadota</taxon>
        <taxon>Gammaproteobacteria</taxon>
        <taxon>Alteromonadales</taxon>
        <taxon>Idiomarinaceae</taxon>
        <taxon>Aliidiomarina</taxon>
    </lineage>
</organism>
<sequence>MLPVRNLVLILPALAVLLSACSDPSQPTAAEQPRPVHLYQVSGHSEHQIRRFPAIVEATQTAELAFRVGGQLELLPLRPGQSVNQGDLVAALDPTDYELAVEQASAQAELSEAQHQRNQRMVDENMLSQAAFDQSRADLRVARANLQGAETNLEYTRLKAPFDGVIAHLHVENHENIAPQQPILTLQVDGFIDVSIQVPERLFARVRRDLEYQPDVTFDGMPNHFYPATIREWDRIADPATNTYRVVFTLAAPDNVNILPGMTATVLIDTNRMTQAQPEVVVVPASAVFAPEQQPLRDGRAYVWLYQRQSAEGDEIGSIQLQAVQIGNMTNDGVEISSGLQAGDLVVQAGVHHLRDGQTVKPWHRERGL</sequence>
<accession>A0A432WC23</accession>
<evidence type="ECO:0000256" key="2">
    <source>
        <dbReference type="ARBA" id="ARBA00009477"/>
    </source>
</evidence>
<comment type="similarity">
    <text evidence="2">Belongs to the membrane fusion protein (MFP) (TC 8.A.1) family.</text>
</comment>
<dbReference type="RefSeq" id="WP_126799991.1">
    <property type="nucleotide sequence ID" value="NZ_PIPO01000007.1"/>
</dbReference>
<dbReference type="AlphaFoldDB" id="A0A432WC23"/>
<gene>
    <name evidence="7" type="ORF">CWE14_14255</name>
</gene>
<evidence type="ECO:0000259" key="6">
    <source>
        <dbReference type="Pfam" id="PF25967"/>
    </source>
</evidence>
<dbReference type="EMBL" id="PIPO01000007">
    <property type="protein sequence ID" value="RUO29617.1"/>
    <property type="molecule type" value="Genomic_DNA"/>
</dbReference>
<dbReference type="NCBIfam" id="TIGR01730">
    <property type="entry name" value="RND_mfp"/>
    <property type="match status" value="1"/>
</dbReference>
<dbReference type="SUPFAM" id="SSF111369">
    <property type="entry name" value="HlyD-like secretion proteins"/>
    <property type="match status" value="1"/>
</dbReference>
<proteinExistence type="inferred from homology"/>
<keyword evidence="8" id="KW-1185">Reference proteome</keyword>
<feature type="signal peptide" evidence="4">
    <location>
        <begin position="1"/>
        <end position="29"/>
    </location>
</feature>
<dbReference type="PROSITE" id="PS51257">
    <property type="entry name" value="PROKAR_LIPOPROTEIN"/>
    <property type="match status" value="1"/>
</dbReference>
<dbReference type="InterPro" id="IPR058625">
    <property type="entry name" value="MdtA-like_BSH"/>
</dbReference>
<comment type="caution">
    <text evidence="7">The sequence shown here is derived from an EMBL/GenBank/DDBJ whole genome shotgun (WGS) entry which is preliminary data.</text>
</comment>
<dbReference type="Gene3D" id="1.10.287.470">
    <property type="entry name" value="Helix hairpin bin"/>
    <property type="match status" value="1"/>
</dbReference>
<dbReference type="Gene3D" id="2.40.30.170">
    <property type="match status" value="1"/>
</dbReference>
<dbReference type="InterPro" id="IPR006143">
    <property type="entry name" value="RND_pump_MFP"/>
</dbReference>
<comment type="subcellular location">
    <subcellularLocation>
        <location evidence="1">Cell envelope</location>
    </subcellularLocation>
</comment>
<reference evidence="7 8" key="1">
    <citation type="journal article" date="2011" name="Front. Microbiol.">
        <title>Genomic signatures of strain selection and enhancement in Bacillus atrophaeus var. globigii, a historical biowarfare simulant.</title>
        <authorList>
            <person name="Gibbons H.S."/>
            <person name="Broomall S.M."/>
            <person name="McNew L.A."/>
            <person name="Daligault H."/>
            <person name="Chapman C."/>
            <person name="Bruce D."/>
            <person name="Karavis M."/>
            <person name="Krepps M."/>
            <person name="McGregor P.A."/>
            <person name="Hong C."/>
            <person name="Park K.H."/>
            <person name="Akmal A."/>
            <person name="Feldman A."/>
            <person name="Lin J.S."/>
            <person name="Chang W.E."/>
            <person name="Higgs B.W."/>
            <person name="Demirev P."/>
            <person name="Lindquist J."/>
            <person name="Liem A."/>
            <person name="Fochler E."/>
            <person name="Read T.D."/>
            <person name="Tapia R."/>
            <person name="Johnson S."/>
            <person name="Bishop-Lilly K.A."/>
            <person name="Detter C."/>
            <person name="Han C."/>
            <person name="Sozhamannan S."/>
            <person name="Rosenzweig C.N."/>
            <person name="Skowronski E.W."/>
        </authorList>
    </citation>
    <scope>NUCLEOTIDE SEQUENCE [LARGE SCALE GENOMIC DNA]</scope>
    <source>
        <strain evidence="7 8">Y4G10-17</strain>
    </source>
</reference>
<evidence type="ECO:0000313" key="7">
    <source>
        <dbReference type="EMBL" id="RUO29617.1"/>
    </source>
</evidence>
<feature type="chain" id="PRO_5019533880" evidence="4">
    <location>
        <begin position="30"/>
        <end position="369"/>
    </location>
</feature>
<dbReference type="PANTHER" id="PTHR30469:SF20">
    <property type="entry name" value="EFFLUX RND TRANSPORTER PERIPLASMIC ADAPTOR SUBUNIT"/>
    <property type="match status" value="1"/>
</dbReference>
<dbReference type="Gene3D" id="2.40.50.100">
    <property type="match status" value="1"/>
</dbReference>